<name>A0A512JD09_9HYPH</name>
<evidence type="ECO:0000313" key="2">
    <source>
        <dbReference type="Proteomes" id="UP000321960"/>
    </source>
</evidence>
<dbReference type="EMBL" id="BJZU01000183">
    <property type="protein sequence ID" value="GEP07787.1"/>
    <property type="molecule type" value="Genomic_DNA"/>
</dbReference>
<accession>A0A512JD09</accession>
<evidence type="ECO:0000313" key="1">
    <source>
        <dbReference type="EMBL" id="GEP07787.1"/>
    </source>
</evidence>
<sequence length="76" mass="8273">MHEAAMSRKPPNRIAAACIAETLATELAAGAARHRQEGRSETAEALLQHVRRHRVRAIRLRALAGAEHYGAISAPR</sequence>
<reference evidence="1 2" key="1">
    <citation type="submission" date="2019-07" db="EMBL/GenBank/DDBJ databases">
        <title>Whole genome shotgun sequence of Methylobacterium oxalidis NBRC 107715.</title>
        <authorList>
            <person name="Hosoyama A."/>
            <person name="Uohara A."/>
            <person name="Ohji S."/>
            <person name="Ichikawa N."/>
        </authorList>
    </citation>
    <scope>NUCLEOTIDE SEQUENCE [LARGE SCALE GENOMIC DNA]</scope>
    <source>
        <strain evidence="1 2">NBRC 107715</strain>
    </source>
</reference>
<dbReference type="AlphaFoldDB" id="A0A512JD09"/>
<protein>
    <submittedName>
        <fullName evidence="1">Uncharacterized protein</fullName>
    </submittedName>
</protein>
<comment type="caution">
    <text evidence="1">The sequence shown here is derived from an EMBL/GenBank/DDBJ whole genome shotgun (WGS) entry which is preliminary data.</text>
</comment>
<proteinExistence type="predicted"/>
<gene>
    <name evidence="1" type="ORF">MOX02_58250</name>
</gene>
<organism evidence="1 2">
    <name type="scientific">Methylobacterium oxalidis</name>
    <dbReference type="NCBI Taxonomy" id="944322"/>
    <lineage>
        <taxon>Bacteria</taxon>
        <taxon>Pseudomonadati</taxon>
        <taxon>Pseudomonadota</taxon>
        <taxon>Alphaproteobacteria</taxon>
        <taxon>Hyphomicrobiales</taxon>
        <taxon>Methylobacteriaceae</taxon>
        <taxon>Methylobacterium</taxon>
    </lineage>
</organism>
<dbReference type="Proteomes" id="UP000321960">
    <property type="component" value="Unassembled WGS sequence"/>
</dbReference>